<name>A0ACC0V9K5_9HYPO</name>
<sequence>MDPRADAVLPHGPSSNSAPSQSPPTRRRLSMDEDILYQHIMTQPPPPPDADPPPYQAEPQQVRHDGGARVLQAGHKDDGQGKVKSKGKGKGKSKSKSKVTDTHTTEPSFTPTYTNMPPEYSCSINLEGIFMKKHEIEDTTKRAEDRRWHTTFVTLTGTALNIYNAKKDWGWGKTRDGPSISPDNPPWMKKAKLEKSYSLLYADAGIAADYQKRRYVIRVRAETDQFLLSCIELSTFNRWLEALFAAIDVALPIEDRDFPRDMSIPRMQRVRYYRTQSPTRPTAAPTPTPAPPPNDSPSQVAETPASQHRRRRSSSPEALSDLNAEPEGRPGLRAPFATDIPQPADLEPVFDPNDGELQQHSDESFSRGSRGPPLQQPRLDPQHRLSTSSYPNAAINPHSGKWFPDHQWTSAHDLLYAKLCYSTLLFRSPRKSNYIISKGKKWFVDWGTGRMVRVLPPTYGEVDYFGPWQVIHTENMRI</sequence>
<comment type="caution">
    <text evidence="1">The sequence shown here is derived from an EMBL/GenBank/DDBJ whole genome shotgun (WGS) entry which is preliminary data.</text>
</comment>
<gene>
    <name evidence="1" type="ORF">N3K66_001923</name>
</gene>
<organism evidence="1 2">
    <name type="scientific">Trichothecium roseum</name>
    <dbReference type="NCBI Taxonomy" id="47278"/>
    <lineage>
        <taxon>Eukaryota</taxon>
        <taxon>Fungi</taxon>
        <taxon>Dikarya</taxon>
        <taxon>Ascomycota</taxon>
        <taxon>Pezizomycotina</taxon>
        <taxon>Sordariomycetes</taxon>
        <taxon>Hypocreomycetidae</taxon>
        <taxon>Hypocreales</taxon>
        <taxon>Hypocreales incertae sedis</taxon>
        <taxon>Trichothecium</taxon>
    </lineage>
</organism>
<keyword evidence="2" id="KW-1185">Reference proteome</keyword>
<reference evidence="1" key="1">
    <citation type="submission" date="2022-10" db="EMBL/GenBank/DDBJ databases">
        <title>Complete Genome of Trichothecium roseum strain YXFP-22015, a Plant Pathogen Isolated from Citrus.</title>
        <authorList>
            <person name="Wang Y."/>
            <person name="Zhu L."/>
        </authorList>
    </citation>
    <scope>NUCLEOTIDE SEQUENCE</scope>
    <source>
        <strain evidence="1">YXFP-22015</strain>
    </source>
</reference>
<evidence type="ECO:0000313" key="2">
    <source>
        <dbReference type="Proteomes" id="UP001163324"/>
    </source>
</evidence>
<dbReference type="EMBL" id="CM047941">
    <property type="protein sequence ID" value="KAI9902571.1"/>
    <property type="molecule type" value="Genomic_DNA"/>
</dbReference>
<evidence type="ECO:0000313" key="1">
    <source>
        <dbReference type="EMBL" id="KAI9902571.1"/>
    </source>
</evidence>
<accession>A0ACC0V9K5</accession>
<dbReference type="Proteomes" id="UP001163324">
    <property type="component" value="Chromosome 2"/>
</dbReference>
<protein>
    <submittedName>
        <fullName evidence="1">Uncharacterized protein</fullName>
    </submittedName>
</protein>
<proteinExistence type="predicted"/>